<dbReference type="PANTHER" id="PTHR46068">
    <property type="entry name" value="PROTEIN CBG27172"/>
    <property type="match status" value="1"/>
</dbReference>
<organism evidence="1 2">
    <name type="scientific">Plectus sambesii</name>
    <dbReference type="NCBI Taxonomy" id="2011161"/>
    <lineage>
        <taxon>Eukaryota</taxon>
        <taxon>Metazoa</taxon>
        <taxon>Ecdysozoa</taxon>
        <taxon>Nematoda</taxon>
        <taxon>Chromadorea</taxon>
        <taxon>Plectida</taxon>
        <taxon>Plectina</taxon>
        <taxon>Plectoidea</taxon>
        <taxon>Plectidae</taxon>
        <taxon>Plectus</taxon>
    </lineage>
</organism>
<name>A0A914XL28_9BILA</name>
<dbReference type="WBParaSite" id="PSAMB.scaffold87size82396.g1570.t1">
    <property type="protein sequence ID" value="PSAMB.scaffold87size82396.g1570.t1"/>
    <property type="gene ID" value="PSAMB.scaffold87size82396.g1570"/>
</dbReference>
<dbReference type="InterPro" id="IPR036397">
    <property type="entry name" value="RNaseH_sf"/>
</dbReference>
<sequence>MVWAGITATGKTPLVFVDRKVKINAAIYQQLILTNTLDPWAKTHFGNRPWTLQQDSAPAHLAKTSISLCKSLFPDVRDRDAWPQNSPDANSLDYSVWSILQKKASATRHTSEDALKRALQKVWDEIPVEQLASIVENFPKRLRAIVAVKGGHVENFL</sequence>
<evidence type="ECO:0000313" key="1">
    <source>
        <dbReference type="Proteomes" id="UP000887566"/>
    </source>
</evidence>
<dbReference type="PANTHER" id="PTHR46068:SF1">
    <property type="entry name" value="TRANSPOSASE IS30-LIKE HTH DOMAIN-CONTAINING PROTEIN"/>
    <property type="match status" value="1"/>
</dbReference>
<keyword evidence="1" id="KW-1185">Reference proteome</keyword>
<reference evidence="2" key="1">
    <citation type="submission" date="2022-11" db="UniProtKB">
        <authorList>
            <consortium name="WormBaseParasite"/>
        </authorList>
    </citation>
    <scope>IDENTIFICATION</scope>
</reference>
<evidence type="ECO:0000313" key="2">
    <source>
        <dbReference type="WBParaSite" id="PSAMB.scaffold87size82396.g1570.t1"/>
    </source>
</evidence>
<dbReference type="Proteomes" id="UP000887566">
    <property type="component" value="Unplaced"/>
</dbReference>
<proteinExistence type="predicted"/>
<dbReference type="AlphaFoldDB" id="A0A914XL28"/>
<protein>
    <submittedName>
        <fullName evidence="2">Transposase</fullName>
    </submittedName>
</protein>
<accession>A0A914XL28</accession>
<dbReference type="GO" id="GO:0003676">
    <property type="term" value="F:nucleic acid binding"/>
    <property type="evidence" value="ECO:0007669"/>
    <property type="project" value="InterPro"/>
</dbReference>
<dbReference type="Gene3D" id="3.30.420.10">
    <property type="entry name" value="Ribonuclease H-like superfamily/Ribonuclease H"/>
    <property type="match status" value="1"/>
</dbReference>